<reference evidence="2 4" key="1">
    <citation type="submission" date="2015-05" db="EMBL/GenBank/DDBJ databases">
        <title>Genome assembly of Archangium gephyra DSM 2261.</title>
        <authorList>
            <person name="Sharma G."/>
            <person name="Subramanian S."/>
        </authorList>
    </citation>
    <scope>NUCLEOTIDE SEQUENCE [LARGE SCALE GENOMIC DNA]</scope>
    <source>
        <strain evidence="2 4">DSM 2261</strain>
    </source>
</reference>
<keyword evidence="2" id="KW-0449">Lipoprotein</keyword>
<keyword evidence="5" id="KW-1185">Reference proteome</keyword>
<evidence type="ECO:0000256" key="1">
    <source>
        <dbReference type="SAM" id="MobiDB-lite"/>
    </source>
</evidence>
<sequence>MSPRLVLLVGFLALLGTGCRNNDGAVKLTVSYLGFKPGCIRVGVKDAQGAGEPRTTELPGKGEPRSGSVTVAAFRESGWGTTLTVTAEAFETQCTGTPVTTTTDTVAVNPGEVAAKELKLEATDADEDGYVSMATGGTDCNDTLQAQHPGAQELCNDRDDNCDGKKDESFEVGQLCDAPNGCKGAWTCNPQGARACVERPGQWRKDADNDGQGTRTGTGLTSCTQPLGYVANDLDCDDANPQRYTGATELCNAVDENCDGVADDGLALNTDCTGEGSCSGKRVCGTDGGVICNNPKPTVLYADSDSDTYGAADAGVTNCGPTRAGYVSNSTDCDDTRAKVYPGAPELCDTLDNNCNGTQDEGYAVGTTCSPGQNCPGATACASDGGTRCVYLTDPVNYYPDEDLDSHGKPDAGVLTCTPDAGYVPSGDDCDEGNPFTYGSAPELCDLVDNNCEGTVDEGSACPAGGGTWVSQSATTSETWRSVTLWGDGGVWVAGSGNALRSRPPGETVFRNFDGHCAGDWYGVSVDPVFKYAVLVGQGTAVAYHGPTDPGCITGGAAADTHARGIVSLSLPDGGSEAHIAGVSVADTDFGRAVWRNLGGDRANTIDIAPLTDVHGISRDVLFAVGGYPPGKGASPRAYRFRPDLNDWRSELVQDITDVASHQLRGVWVVNSKLAYAVGERSSVLMWNGSTWSKHSSPAGEDLLSVVAFGKSSLYVSTNSGKVYWYNGSTWSVMPGMSAGGALNDIAATRPDNIWVVGSGGRILHWPR</sequence>
<dbReference type="InterPro" id="IPR021655">
    <property type="entry name" value="Put_metal-bd"/>
</dbReference>
<gene>
    <name evidence="2" type="ORF">AA314_09379</name>
    <name evidence="3" type="ORF">ATI61_107202</name>
</gene>
<dbReference type="EMBL" id="CP011509">
    <property type="protein sequence ID" value="AKJ07753.1"/>
    <property type="molecule type" value="Genomic_DNA"/>
</dbReference>
<dbReference type="EMBL" id="QUMU01000007">
    <property type="protein sequence ID" value="REG29506.1"/>
    <property type="molecule type" value="Genomic_DNA"/>
</dbReference>
<proteinExistence type="predicted"/>
<evidence type="ECO:0000313" key="2">
    <source>
        <dbReference type="EMBL" id="AKJ07753.1"/>
    </source>
</evidence>
<evidence type="ECO:0000313" key="4">
    <source>
        <dbReference type="Proteomes" id="UP000035579"/>
    </source>
</evidence>
<evidence type="ECO:0000313" key="5">
    <source>
        <dbReference type="Proteomes" id="UP000256345"/>
    </source>
</evidence>
<dbReference type="AlphaFoldDB" id="A0AAC8TIW5"/>
<dbReference type="Proteomes" id="UP000256345">
    <property type="component" value="Unassembled WGS sequence"/>
</dbReference>
<name>A0AAC8TIW5_9BACT</name>
<dbReference type="KEGG" id="age:AA314_09379"/>
<dbReference type="Pfam" id="PF11617">
    <property type="entry name" value="Cu-binding_MopE"/>
    <property type="match status" value="4"/>
</dbReference>
<reference evidence="3 5" key="2">
    <citation type="submission" date="2018-08" db="EMBL/GenBank/DDBJ databases">
        <title>Genomic Encyclopedia of Archaeal and Bacterial Type Strains, Phase II (KMG-II): from individual species to whole genera.</title>
        <authorList>
            <person name="Goeker M."/>
        </authorList>
    </citation>
    <scope>NUCLEOTIDE SEQUENCE [LARGE SCALE GENOMIC DNA]</scope>
    <source>
        <strain evidence="3 5">DSM 2261</strain>
    </source>
</reference>
<organism evidence="2 4">
    <name type="scientific">Archangium gephyra</name>
    <dbReference type="NCBI Taxonomy" id="48"/>
    <lineage>
        <taxon>Bacteria</taxon>
        <taxon>Pseudomonadati</taxon>
        <taxon>Myxococcota</taxon>
        <taxon>Myxococcia</taxon>
        <taxon>Myxococcales</taxon>
        <taxon>Cystobacterineae</taxon>
        <taxon>Archangiaceae</taxon>
        <taxon>Archangium</taxon>
    </lineage>
</organism>
<protein>
    <submittedName>
        <fullName evidence="2">Lipoprotein</fullName>
    </submittedName>
    <submittedName>
        <fullName evidence="3">Metal-binding protein</fullName>
    </submittedName>
</protein>
<feature type="region of interest" description="Disordered" evidence="1">
    <location>
        <begin position="47"/>
        <end position="67"/>
    </location>
</feature>
<evidence type="ECO:0000313" key="3">
    <source>
        <dbReference type="EMBL" id="REG29506.1"/>
    </source>
</evidence>
<accession>A0AAC8TIW5</accession>
<dbReference type="PROSITE" id="PS51257">
    <property type="entry name" value="PROKAR_LIPOPROTEIN"/>
    <property type="match status" value="1"/>
</dbReference>
<dbReference type="RefSeq" id="WP_053067250.1">
    <property type="nucleotide sequence ID" value="NZ_CP011509.1"/>
</dbReference>
<dbReference type="Proteomes" id="UP000035579">
    <property type="component" value="Chromosome"/>
</dbReference>